<keyword evidence="4" id="KW-1185">Reference proteome</keyword>
<dbReference type="OrthoDB" id="4250781at2759"/>
<sequence>MCFGRIDQRWKNLNLSPRFHWDVGDLFLARFTLGLMIWGTAESNILPSMYVIGAVGFRMEGGNFQSLALFILYITRSILPNKMAPGPIDAIPQRNPTPPKEAWQTSKQTSFRLPDGKTNIWIADADNDYLVGSGNTTLARWSTDERQTRISPPMINDDRALFGPVLELEIFNSDVNDPSSPFASHGEHGDLALTWASVYALWVHPDHRDEDLIAISIDSQKIGEYIQSTGLGVLSPYSSKSTPRETVYWLSHDTFWQGAGAPDSQHWLQSRPEVTNFPGFNGTMGVFASQLGFTRKGNVCTVHPVRPPKPRPGTVIYSRYIVDLGQQLQIRHIDASNPAHFEAYKSWQNSDRVNKAWKERGPDEHHRNYLANQLADPHSMSCVFEWDGELAGYTEIGWVMEDNASCFFRSACNITVGEHDQNSHIIVGEERFRGGKRYQAVATSIKHCCFLRDPRTKQVIAEPEYDLNHVQIQDRFLPQERKKRFHLPHKTAMLFALQRERFFQEAHFV</sequence>
<name>A0A0M9ESB0_FUSLA</name>
<dbReference type="PANTHER" id="PTHR31438">
    <property type="entry name" value="LYSINE N-ACYLTRANSFERASE C17G9.06C-RELATED"/>
    <property type="match status" value="1"/>
</dbReference>
<dbReference type="Pfam" id="PF13523">
    <property type="entry name" value="Acetyltransf_8"/>
    <property type="match status" value="1"/>
</dbReference>
<keyword evidence="3" id="KW-0012">Acyltransferase</keyword>
<protein>
    <submittedName>
        <fullName evidence="3">Lysine n-acyltransferase</fullName>
    </submittedName>
</protein>
<comment type="caution">
    <text evidence="3">The sequence shown here is derived from an EMBL/GenBank/DDBJ whole genome shotgun (WGS) entry which is preliminary data.</text>
</comment>
<proteinExistence type="inferred from homology"/>
<comment type="similarity">
    <text evidence="1">Belongs to the lysine N-acyltransferase MbtK family.</text>
</comment>
<organism evidence="3 4">
    <name type="scientific">Fusarium langsethiae</name>
    <dbReference type="NCBI Taxonomy" id="179993"/>
    <lineage>
        <taxon>Eukaryota</taxon>
        <taxon>Fungi</taxon>
        <taxon>Dikarya</taxon>
        <taxon>Ascomycota</taxon>
        <taxon>Pezizomycotina</taxon>
        <taxon>Sordariomycetes</taxon>
        <taxon>Hypocreomycetidae</taxon>
        <taxon>Hypocreales</taxon>
        <taxon>Nectriaceae</taxon>
        <taxon>Fusarium</taxon>
    </lineage>
</organism>
<dbReference type="SMART" id="SM01006">
    <property type="entry name" value="AlcB"/>
    <property type="match status" value="1"/>
</dbReference>
<keyword evidence="3" id="KW-0808">Transferase</keyword>
<evidence type="ECO:0000256" key="1">
    <source>
        <dbReference type="ARBA" id="ARBA00009893"/>
    </source>
</evidence>
<gene>
    <name evidence="3" type="ORF">FLAG1_08288</name>
</gene>
<dbReference type="GO" id="GO:0016410">
    <property type="term" value="F:N-acyltransferase activity"/>
    <property type="evidence" value="ECO:0007669"/>
    <property type="project" value="TreeGrafter"/>
</dbReference>
<feature type="domain" description="Acyltransferase MbtK/IucB-like conserved" evidence="2">
    <location>
        <begin position="331"/>
        <end position="380"/>
    </location>
</feature>
<evidence type="ECO:0000313" key="4">
    <source>
        <dbReference type="Proteomes" id="UP000037904"/>
    </source>
</evidence>
<dbReference type="AlphaFoldDB" id="A0A0M9ESB0"/>
<dbReference type="SUPFAM" id="SSF55729">
    <property type="entry name" value="Acyl-CoA N-acyltransferases (Nat)"/>
    <property type="match status" value="1"/>
</dbReference>
<evidence type="ECO:0000259" key="2">
    <source>
        <dbReference type="SMART" id="SM01006"/>
    </source>
</evidence>
<dbReference type="Gene3D" id="3.40.630.30">
    <property type="match status" value="1"/>
</dbReference>
<reference evidence="3 4" key="1">
    <citation type="submission" date="2015-04" db="EMBL/GenBank/DDBJ databases">
        <title>The draft genome sequence of Fusarium langsethiae, a T-2/HT-2 mycotoxin producer.</title>
        <authorList>
            <person name="Lysoe E."/>
            <person name="Divon H.H."/>
            <person name="Terzi V."/>
            <person name="Orru L."/>
            <person name="Lamontanara A."/>
            <person name="Kolseth A.-K."/>
            <person name="Frandsen R.J."/>
            <person name="Nielsen K."/>
            <person name="Thrane U."/>
        </authorList>
    </citation>
    <scope>NUCLEOTIDE SEQUENCE [LARGE SCALE GENOMIC DNA]</scope>
    <source>
        <strain evidence="3 4">Fl201059</strain>
    </source>
</reference>
<dbReference type="Proteomes" id="UP000037904">
    <property type="component" value="Unassembled WGS sequence"/>
</dbReference>
<evidence type="ECO:0000313" key="3">
    <source>
        <dbReference type="EMBL" id="KPA38869.1"/>
    </source>
</evidence>
<dbReference type="InterPro" id="IPR019432">
    <property type="entry name" value="Acyltransferase_MbtK/IucB-like"/>
</dbReference>
<accession>A0A0M9ESB0</accession>
<dbReference type="EMBL" id="JXCE01000238">
    <property type="protein sequence ID" value="KPA38869.1"/>
    <property type="molecule type" value="Genomic_DNA"/>
</dbReference>
<dbReference type="PANTHER" id="PTHR31438:SF1">
    <property type="entry name" value="LYSINE N-ACYLTRANSFERASE C17G9.06C-RELATED"/>
    <property type="match status" value="1"/>
</dbReference>
<dbReference type="GO" id="GO:0019290">
    <property type="term" value="P:siderophore biosynthetic process"/>
    <property type="evidence" value="ECO:0007669"/>
    <property type="project" value="InterPro"/>
</dbReference>
<dbReference type="InterPro" id="IPR016181">
    <property type="entry name" value="Acyl_CoA_acyltransferase"/>
</dbReference>